<evidence type="ECO:0000313" key="2">
    <source>
        <dbReference type="EMBL" id="BAD33194.1"/>
    </source>
</evidence>
<feature type="compositionally biased region" description="Basic and acidic residues" evidence="1">
    <location>
        <begin position="264"/>
        <end position="287"/>
    </location>
</feature>
<feature type="region of interest" description="Disordered" evidence="1">
    <location>
        <begin position="238"/>
        <end position="287"/>
    </location>
</feature>
<dbReference type="AlphaFoldDB" id="Q69TM3"/>
<feature type="compositionally biased region" description="Gly residues" evidence="1">
    <location>
        <begin position="203"/>
        <end position="213"/>
    </location>
</feature>
<feature type="compositionally biased region" description="Basic residues" evidence="1">
    <location>
        <begin position="241"/>
        <end position="250"/>
    </location>
</feature>
<dbReference type="EMBL" id="AP004736">
    <property type="protein sequence ID" value="BAD33194.1"/>
    <property type="molecule type" value="Genomic_DNA"/>
</dbReference>
<gene>
    <name evidence="2" type="primary">OSJNBa0062A09.28</name>
</gene>
<feature type="region of interest" description="Disordered" evidence="1">
    <location>
        <begin position="1"/>
        <end position="76"/>
    </location>
</feature>
<name>Q69TM3_ORYSJ</name>
<proteinExistence type="predicted"/>
<sequence>MAATHKWWPARQIEGKKGRGGGGWRSSGWREAATRPQACSANRGAAKEHRDLRKVMGGLGERGVAGNSEERQPEATRAAELTTRLENGVSTVDDEGGVLAGHPHGLAKLKVETSWPHVASIAGGKRLEMTMARGCSVEGWLRQRIGEMERWPVLPLRLRSQWWRAGAVDGVRTVAAVPGKAMAHSGVDESGGGARLESASAGERGGARGGGVSGWKEGKGVEAGVEFGTAIPIAVAAQRGGHAHNGKRRPEHSGKRQWLGFAWGERERARGARARRGNERGGLREAF</sequence>
<protein>
    <submittedName>
        <fullName evidence="2">Uncharacterized protein</fullName>
    </submittedName>
</protein>
<dbReference type="Proteomes" id="UP000000763">
    <property type="component" value="Chromosome 9"/>
</dbReference>
<evidence type="ECO:0000313" key="3">
    <source>
        <dbReference type="Proteomes" id="UP000000763"/>
    </source>
</evidence>
<reference evidence="3" key="2">
    <citation type="journal article" date="2008" name="Nucleic Acids Res.">
        <title>The rice annotation project database (RAP-DB): 2008 update.</title>
        <authorList>
            <consortium name="The rice annotation project (RAP)"/>
        </authorList>
    </citation>
    <scope>GENOME REANNOTATION</scope>
    <source>
        <strain evidence="3">cv. Nipponbare</strain>
    </source>
</reference>
<accession>Q69TM3</accession>
<evidence type="ECO:0000256" key="1">
    <source>
        <dbReference type="SAM" id="MobiDB-lite"/>
    </source>
</evidence>
<reference evidence="3" key="1">
    <citation type="journal article" date="2005" name="Nature">
        <title>The map-based sequence of the rice genome.</title>
        <authorList>
            <consortium name="International rice genome sequencing project (IRGSP)"/>
            <person name="Matsumoto T."/>
            <person name="Wu J."/>
            <person name="Kanamori H."/>
            <person name="Katayose Y."/>
            <person name="Fujisawa M."/>
            <person name="Namiki N."/>
            <person name="Mizuno H."/>
            <person name="Yamamoto K."/>
            <person name="Antonio B.A."/>
            <person name="Baba T."/>
            <person name="Sakata K."/>
            <person name="Nagamura Y."/>
            <person name="Aoki H."/>
            <person name="Arikawa K."/>
            <person name="Arita K."/>
            <person name="Bito T."/>
            <person name="Chiden Y."/>
            <person name="Fujitsuka N."/>
            <person name="Fukunaka R."/>
            <person name="Hamada M."/>
            <person name="Harada C."/>
            <person name="Hayashi A."/>
            <person name="Hijishita S."/>
            <person name="Honda M."/>
            <person name="Hosokawa S."/>
            <person name="Ichikawa Y."/>
            <person name="Idonuma A."/>
            <person name="Iijima M."/>
            <person name="Ikeda M."/>
            <person name="Ikeno M."/>
            <person name="Ito K."/>
            <person name="Ito S."/>
            <person name="Ito T."/>
            <person name="Ito Y."/>
            <person name="Ito Y."/>
            <person name="Iwabuchi A."/>
            <person name="Kamiya K."/>
            <person name="Karasawa W."/>
            <person name="Kurita K."/>
            <person name="Katagiri S."/>
            <person name="Kikuta A."/>
            <person name="Kobayashi H."/>
            <person name="Kobayashi N."/>
            <person name="Machita K."/>
            <person name="Maehara T."/>
            <person name="Masukawa M."/>
            <person name="Mizubayashi T."/>
            <person name="Mukai Y."/>
            <person name="Nagasaki H."/>
            <person name="Nagata Y."/>
            <person name="Naito S."/>
            <person name="Nakashima M."/>
            <person name="Nakama Y."/>
            <person name="Nakamichi Y."/>
            <person name="Nakamura M."/>
            <person name="Meguro A."/>
            <person name="Negishi M."/>
            <person name="Ohta I."/>
            <person name="Ohta T."/>
            <person name="Okamoto M."/>
            <person name="Ono N."/>
            <person name="Saji S."/>
            <person name="Sakaguchi M."/>
            <person name="Sakai K."/>
            <person name="Shibata M."/>
            <person name="Shimokawa T."/>
            <person name="Song J."/>
            <person name="Takazaki Y."/>
            <person name="Terasawa K."/>
            <person name="Tsugane M."/>
            <person name="Tsuji K."/>
            <person name="Ueda S."/>
            <person name="Waki K."/>
            <person name="Yamagata H."/>
            <person name="Yamamoto M."/>
            <person name="Yamamoto S."/>
            <person name="Yamane H."/>
            <person name="Yoshiki S."/>
            <person name="Yoshihara R."/>
            <person name="Yukawa K."/>
            <person name="Zhong H."/>
            <person name="Yano M."/>
            <person name="Yuan Q."/>
            <person name="Ouyang S."/>
            <person name="Liu J."/>
            <person name="Jones K.M."/>
            <person name="Gansberger K."/>
            <person name="Moffat K."/>
            <person name="Hill J."/>
            <person name="Bera J."/>
            <person name="Fadrosh D."/>
            <person name="Jin S."/>
            <person name="Johri S."/>
            <person name="Kim M."/>
            <person name="Overton L."/>
            <person name="Reardon M."/>
            <person name="Tsitrin T."/>
            <person name="Vuong H."/>
            <person name="Weaver B."/>
            <person name="Ciecko A."/>
            <person name="Tallon L."/>
            <person name="Jackson J."/>
            <person name="Pai G."/>
            <person name="Aken S.V."/>
            <person name="Utterback T."/>
            <person name="Reidmuller S."/>
            <person name="Feldblyum T."/>
            <person name="Hsiao J."/>
            <person name="Zismann V."/>
            <person name="Iobst S."/>
            <person name="de Vazeille A.R."/>
            <person name="Buell C.R."/>
            <person name="Ying K."/>
            <person name="Li Y."/>
            <person name="Lu T."/>
            <person name="Huang Y."/>
            <person name="Zhao Q."/>
            <person name="Feng Q."/>
            <person name="Zhang L."/>
            <person name="Zhu J."/>
            <person name="Weng Q."/>
            <person name="Mu J."/>
            <person name="Lu Y."/>
            <person name="Fan D."/>
            <person name="Liu Y."/>
            <person name="Guan J."/>
            <person name="Zhang Y."/>
            <person name="Yu S."/>
            <person name="Liu X."/>
            <person name="Zhang Y."/>
            <person name="Hong G."/>
            <person name="Han B."/>
            <person name="Choisne N."/>
            <person name="Demange N."/>
            <person name="Orjeda G."/>
            <person name="Samain S."/>
            <person name="Cattolico L."/>
            <person name="Pelletier E."/>
            <person name="Couloux A."/>
            <person name="Segurens B."/>
            <person name="Wincker P."/>
            <person name="D'Hont A."/>
            <person name="Scarpelli C."/>
            <person name="Weissenbach J."/>
            <person name="Salanoubat M."/>
            <person name="Quetier F."/>
            <person name="Yu Y."/>
            <person name="Kim H.R."/>
            <person name="Rambo T."/>
            <person name="Currie J."/>
            <person name="Collura K."/>
            <person name="Luo M."/>
            <person name="Yang T."/>
            <person name="Ammiraju J.S.S."/>
            <person name="Engler F."/>
            <person name="Soderlund C."/>
            <person name="Wing R.A."/>
            <person name="Palmer L.E."/>
            <person name="de la Bastide M."/>
            <person name="Spiegel L."/>
            <person name="Nascimento L."/>
            <person name="Zutavern T."/>
            <person name="O'Shaughnessy A."/>
            <person name="Dike S."/>
            <person name="Dedhia N."/>
            <person name="Preston R."/>
            <person name="Balija V."/>
            <person name="McCombie W.R."/>
            <person name="Chow T."/>
            <person name="Chen H."/>
            <person name="Chung M."/>
            <person name="Chen C."/>
            <person name="Shaw J."/>
            <person name="Wu H."/>
            <person name="Hsiao K."/>
            <person name="Chao Y."/>
            <person name="Chu M."/>
            <person name="Cheng C."/>
            <person name="Hour A."/>
            <person name="Lee P."/>
            <person name="Lin S."/>
            <person name="Lin Y."/>
            <person name="Liou J."/>
            <person name="Liu S."/>
            <person name="Hsing Y."/>
            <person name="Raghuvanshi S."/>
            <person name="Mohanty A."/>
            <person name="Bharti A.K."/>
            <person name="Gaur A."/>
            <person name="Gupta V."/>
            <person name="Kumar D."/>
            <person name="Ravi V."/>
            <person name="Vij S."/>
            <person name="Kapur A."/>
            <person name="Khurana P."/>
            <person name="Khurana P."/>
            <person name="Khurana J.P."/>
            <person name="Tyagi A.K."/>
            <person name="Gaikwad K."/>
            <person name="Singh A."/>
            <person name="Dalal V."/>
            <person name="Srivastava S."/>
            <person name="Dixit A."/>
            <person name="Pal A.K."/>
            <person name="Ghazi I.A."/>
            <person name="Yadav M."/>
            <person name="Pandit A."/>
            <person name="Bhargava A."/>
            <person name="Sureshbabu K."/>
            <person name="Batra K."/>
            <person name="Sharma T.R."/>
            <person name="Mohapatra T."/>
            <person name="Singh N.K."/>
            <person name="Messing J."/>
            <person name="Nelson A.B."/>
            <person name="Fuks G."/>
            <person name="Kavchok S."/>
            <person name="Keizer G."/>
            <person name="Linton E."/>
            <person name="Llaca V."/>
            <person name="Song R."/>
            <person name="Tanyolac B."/>
            <person name="Young S."/>
            <person name="Ho-Il K."/>
            <person name="Hahn J.H."/>
            <person name="Sangsakoo G."/>
            <person name="Vanavichit A."/>
            <person name="de Mattos Luiz.A.T."/>
            <person name="Zimmer P.D."/>
            <person name="Malone G."/>
            <person name="Dellagostin O."/>
            <person name="de Oliveira A.C."/>
            <person name="Bevan M."/>
            <person name="Bancroft I."/>
            <person name="Minx P."/>
            <person name="Cordum H."/>
            <person name="Wilson R."/>
            <person name="Cheng Z."/>
            <person name="Jin W."/>
            <person name="Jiang J."/>
            <person name="Leong S.A."/>
            <person name="Iwama H."/>
            <person name="Gojobori T."/>
            <person name="Itoh T."/>
            <person name="Niimura Y."/>
            <person name="Fujii Y."/>
            <person name="Habara T."/>
            <person name="Sakai H."/>
            <person name="Sato Y."/>
            <person name="Wilson G."/>
            <person name="Kumar K."/>
            <person name="McCouch S."/>
            <person name="Juretic N."/>
            <person name="Hoen D."/>
            <person name="Wright S."/>
            <person name="Bruskiewich R."/>
            <person name="Bureau T."/>
            <person name="Miyao A."/>
            <person name="Hirochika H."/>
            <person name="Nishikawa T."/>
            <person name="Kadowaki K."/>
            <person name="Sugiura M."/>
            <person name="Burr B."/>
            <person name="Sasaki T."/>
        </authorList>
    </citation>
    <scope>NUCLEOTIDE SEQUENCE [LARGE SCALE GENOMIC DNA]</scope>
    <source>
        <strain evidence="3">cv. Nipponbare</strain>
    </source>
</reference>
<organism evidence="2 3">
    <name type="scientific">Oryza sativa subsp. japonica</name>
    <name type="common">Rice</name>
    <dbReference type="NCBI Taxonomy" id="39947"/>
    <lineage>
        <taxon>Eukaryota</taxon>
        <taxon>Viridiplantae</taxon>
        <taxon>Streptophyta</taxon>
        <taxon>Embryophyta</taxon>
        <taxon>Tracheophyta</taxon>
        <taxon>Spermatophyta</taxon>
        <taxon>Magnoliopsida</taxon>
        <taxon>Liliopsida</taxon>
        <taxon>Poales</taxon>
        <taxon>Poaceae</taxon>
        <taxon>BOP clade</taxon>
        <taxon>Oryzoideae</taxon>
        <taxon>Oryzeae</taxon>
        <taxon>Oryzinae</taxon>
        <taxon>Oryza</taxon>
        <taxon>Oryza sativa</taxon>
    </lineage>
</organism>
<feature type="compositionally biased region" description="Basic and acidic residues" evidence="1">
    <location>
        <begin position="45"/>
        <end position="54"/>
    </location>
</feature>
<feature type="region of interest" description="Disordered" evidence="1">
    <location>
        <begin position="183"/>
        <end position="215"/>
    </location>
</feature>